<evidence type="ECO:0000256" key="2">
    <source>
        <dbReference type="ARBA" id="ARBA00011881"/>
    </source>
</evidence>
<comment type="similarity">
    <text evidence="1 6">Belongs to the glutaminase family.</text>
</comment>
<dbReference type="RefSeq" id="WP_271191336.1">
    <property type="nucleotide sequence ID" value="NZ_CP115667.1"/>
</dbReference>
<evidence type="ECO:0000256" key="5">
    <source>
        <dbReference type="ARBA" id="ARBA00049534"/>
    </source>
</evidence>
<comment type="subunit">
    <text evidence="2 6">Homotetramer.</text>
</comment>
<dbReference type="GO" id="GO:0004359">
    <property type="term" value="F:glutaminase activity"/>
    <property type="evidence" value="ECO:0007669"/>
    <property type="project" value="UniProtKB-EC"/>
</dbReference>
<dbReference type="Proteomes" id="UP001210339">
    <property type="component" value="Chromosome"/>
</dbReference>
<feature type="binding site" evidence="6">
    <location>
        <position position="247"/>
    </location>
    <ligand>
        <name>substrate</name>
    </ligand>
</feature>
<dbReference type="EMBL" id="CP115667">
    <property type="protein sequence ID" value="WBW49805.1"/>
    <property type="molecule type" value="Genomic_DNA"/>
</dbReference>
<dbReference type="SUPFAM" id="SSF56601">
    <property type="entry name" value="beta-lactamase/transpeptidase-like"/>
    <property type="match status" value="1"/>
</dbReference>
<proteinExistence type="inferred from homology"/>
<feature type="binding site" evidence="6">
    <location>
        <position position="265"/>
    </location>
    <ligand>
        <name>substrate</name>
    </ligand>
</feature>
<evidence type="ECO:0000256" key="1">
    <source>
        <dbReference type="ARBA" id="ARBA00011076"/>
    </source>
</evidence>
<feature type="binding site" evidence="6">
    <location>
        <position position="163"/>
    </location>
    <ligand>
        <name>substrate</name>
    </ligand>
</feature>
<evidence type="ECO:0000256" key="4">
    <source>
        <dbReference type="ARBA" id="ARBA00022801"/>
    </source>
</evidence>
<feature type="binding site" evidence="6">
    <location>
        <position position="119"/>
    </location>
    <ligand>
        <name>substrate</name>
    </ligand>
</feature>
<dbReference type="NCBIfam" id="TIGR03814">
    <property type="entry name" value="Gln_ase"/>
    <property type="match status" value="1"/>
</dbReference>
<accession>A0ABY7QSP3</accession>
<feature type="binding site" evidence="6">
    <location>
        <position position="67"/>
    </location>
    <ligand>
        <name>substrate</name>
    </ligand>
</feature>
<keyword evidence="4 6" id="KW-0378">Hydrolase</keyword>
<name>A0ABY7QSP3_9FIRM</name>
<dbReference type="Pfam" id="PF04960">
    <property type="entry name" value="Glutaminase"/>
    <property type="match status" value="1"/>
</dbReference>
<organism evidence="7 8">
    <name type="scientific">Peptoniphilus equinus</name>
    <dbReference type="NCBI Taxonomy" id="3016343"/>
    <lineage>
        <taxon>Bacteria</taxon>
        <taxon>Bacillati</taxon>
        <taxon>Bacillota</taxon>
        <taxon>Tissierellia</taxon>
        <taxon>Tissierellales</taxon>
        <taxon>Peptoniphilaceae</taxon>
        <taxon>Peptoniphilus</taxon>
    </lineage>
</organism>
<evidence type="ECO:0000313" key="8">
    <source>
        <dbReference type="Proteomes" id="UP001210339"/>
    </source>
</evidence>
<gene>
    <name evidence="6 7" type="primary">glsA</name>
    <name evidence="7" type="ORF">O6R05_07320</name>
</gene>
<dbReference type="HAMAP" id="MF_00313">
    <property type="entry name" value="Glutaminase"/>
    <property type="match status" value="1"/>
</dbReference>
<protein>
    <recommendedName>
        <fullName evidence="3 6">Glutaminase</fullName>
        <ecNumber evidence="3 6">3.5.1.2</ecNumber>
    </recommendedName>
</protein>
<feature type="binding site" evidence="6">
    <location>
        <position position="170"/>
    </location>
    <ligand>
        <name>substrate</name>
    </ligand>
</feature>
<comment type="catalytic activity">
    <reaction evidence="5 6">
        <text>L-glutamine + H2O = L-glutamate + NH4(+)</text>
        <dbReference type="Rhea" id="RHEA:15889"/>
        <dbReference type="ChEBI" id="CHEBI:15377"/>
        <dbReference type="ChEBI" id="CHEBI:28938"/>
        <dbReference type="ChEBI" id="CHEBI:29985"/>
        <dbReference type="ChEBI" id="CHEBI:58359"/>
        <dbReference type="EC" id="3.5.1.2"/>
    </reaction>
</comment>
<feature type="binding site" evidence="6">
    <location>
        <position position="196"/>
    </location>
    <ligand>
        <name>substrate</name>
    </ligand>
</feature>
<dbReference type="EC" id="3.5.1.2" evidence="3 6"/>
<evidence type="ECO:0000256" key="6">
    <source>
        <dbReference type="HAMAP-Rule" id="MF_00313"/>
    </source>
</evidence>
<keyword evidence="6" id="KW-0007">Acetylation</keyword>
<evidence type="ECO:0000313" key="7">
    <source>
        <dbReference type="EMBL" id="WBW49805.1"/>
    </source>
</evidence>
<keyword evidence="8" id="KW-1185">Reference proteome</keyword>
<evidence type="ECO:0000256" key="3">
    <source>
        <dbReference type="ARBA" id="ARBA00012918"/>
    </source>
</evidence>
<dbReference type="InterPro" id="IPR012338">
    <property type="entry name" value="Beta-lactam/transpept-like"/>
</dbReference>
<sequence length="311" mass="34391">MKRLLTFSQELLDRAVELGRKYTRYGEVADYIPELKKQNFQNVALAVIQNGEALYAGEVDTPFSIQSIVKVILYALALENYTVDELKRNVGLKPSAKPFNSVIELELSKKNVPVNPFINAGAIVTVALLHEIYQEKTMGVILNYVSKFLGRDVTYSQDIFMSERVSSFANRTLTYLMLTKGILPKDLEVEEVLDVYFKSCSIMVTCKDLAHMSYVLSNKGVNPDGTRVIDEDIARVLRTLMATCGTYDYAGDFAVRVGIPAKSGVGGGIVTASLDGYGLAVYSPGLDSHGNSYSGVRMLEFLSRELGLNIY</sequence>
<dbReference type="Gene3D" id="3.40.710.10">
    <property type="entry name" value="DD-peptidase/beta-lactamase superfamily"/>
    <property type="match status" value="1"/>
</dbReference>
<dbReference type="PANTHER" id="PTHR12544:SF29">
    <property type="entry name" value="GLUTAMINASE"/>
    <property type="match status" value="1"/>
</dbReference>
<dbReference type="PANTHER" id="PTHR12544">
    <property type="entry name" value="GLUTAMINASE"/>
    <property type="match status" value="1"/>
</dbReference>
<reference evidence="7 8" key="1">
    <citation type="submission" date="2023-01" db="EMBL/GenBank/DDBJ databases">
        <authorList>
            <person name="Lee S.H."/>
            <person name="Jung H.S."/>
            <person name="Yun J.U."/>
        </authorList>
    </citation>
    <scope>NUCLEOTIDE SEQUENCE [LARGE SCALE GENOMIC DNA]</scope>
    <source>
        <strain evidence="7 8">CBA3646</strain>
    </source>
</reference>
<dbReference type="InterPro" id="IPR015868">
    <property type="entry name" value="Glutaminase"/>
</dbReference>